<gene>
    <name evidence="1" type="ORF">GCM10011509_08440</name>
</gene>
<comment type="caution">
    <text evidence="1">The sequence shown here is derived from an EMBL/GenBank/DDBJ whole genome shotgun (WGS) entry which is preliminary data.</text>
</comment>
<protein>
    <submittedName>
        <fullName evidence="1">Uncharacterized protein</fullName>
    </submittedName>
</protein>
<reference evidence="2" key="1">
    <citation type="journal article" date="2019" name="Int. J. Syst. Evol. Microbiol.">
        <title>The Global Catalogue of Microorganisms (GCM) 10K type strain sequencing project: providing services to taxonomists for standard genome sequencing and annotation.</title>
        <authorList>
            <consortium name="The Broad Institute Genomics Platform"/>
            <consortium name="The Broad Institute Genome Sequencing Center for Infectious Disease"/>
            <person name="Wu L."/>
            <person name="Ma J."/>
        </authorList>
    </citation>
    <scope>NUCLEOTIDE SEQUENCE [LARGE SCALE GENOMIC DNA]</scope>
    <source>
        <strain evidence="2">CGMCC 1.5362</strain>
    </source>
</reference>
<dbReference type="Proteomes" id="UP000662111">
    <property type="component" value="Unassembled WGS sequence"/>
</dbReference>
<keyword evidence="2" id="KW-1185">Reference proteome</keyword>
<evidence type="ECO:0000313" key="1">
    <source>
        <dbReference type="EMBL" id="GGK62340.1"/>
    </source>
</evidence>
<accession>A0ABQ2F595</accession>
<sequence length="376" mass="40037">MLTVDPDELDAAAAGLRRAAAELQVVARDVAGWDDARWDGPAARQQAARRTEVSTALGHLVPPLERVADGVGEVAYAAREHADTVRRHTRLQEDLALERSRLLALGAPPEPAAAALWAERLAVLEQESGWHRRMAEEAEHAFERVRHRAEALLAQVRASVPQIVWDLGLTFMTAEKAAKGWRQVSAVAAMADTLWRVHRMPVPGGERTLHRMRRRVDDHLRTLKLHPPRWISRIPGGATVAGRAVPVVAMLDAGGSVLTAGGYDGWRAGVTRGVAGVAVVGLVAVVAAPGSVVVGAAGLGAAAVYQAWMTGNWMYDNRGRIAGTAARGWAGATRVGRQAWAGGRGLLSRARERAASGLRRLRGSSPRAGATAGVQA</sequence>
<dbReference type="InterPro" id="IPR036689">
    <property type="entry name" value="ESAT-6-like_sf"/>
</dbReference>
<dbReference type="SUPFAM" id="SSF140453">
    <property type="entry name" value="EsxAB dimer-like"/>
    <property type="match status" value="1"/>
</dbReference>
<dbReference type="EMBL" id="BMLB01000002">
    <property type="protein sequence ID" value="GGK62340.1"/>
    <property type="molecule type" value="Genomic_DNA"/>
</dbReference>
<proteinExistence type="predicted"/>
<evidence type="ECO:0000313" key="2">
    <source>
        <dbReference type="Proteomes" id="UP000662111"/>
    </source>
</evidence>
<name>A0ABQ2F595_9MICO</name>
<organism evidence="1 2">
    <name type="scientific">Ornithinimicrobium pekingense</name>
    <dbReference type="NCBI Taxonomy" id="384677"/>
    <lineage>
        <taxon>Bacteria</taxon>
        <taxon>Bacillati</taxon>
        <taxon>Actinomycetota</taxon>
        <taxon>Actinomycetes</taxon>
        <taxon>Micrococcales</taxon>
        <taxon>Ornithinimicrobiaceae</taxon>
        <taxon>Ornithinimicrobium</taxon>
    </lineage>
</organism>